<dbReference type="SUPFAM" id="SSF51735">
    <property type="entry name" value="NAD(P)-binding Rossmann-fold domains"/>
    <property type="match status" value="1"/>
</dbReference>
<dbReference type="PANTHER" id="PTHR11645">
    <property type="entry name" value="PYRROLINE-5-CARBOXYLATE REDUCTASE"/>
    <property type="match status" value="1"/>
</dbReference>
<evidence type="ECO:0000256" key="2">
    <source>
        <dbReference type="ARBA" id="ARBA00023002"/>
    </source>
</evidence>
<dbReference type="InterPro" id="IPR028939">
    <property type="entry name" value="P5C_Rdtase_cat_N"/>
</dbReference>
<evidence type="ECO:0000256" key="3">
    <source>
        <dbReference type="ARBA" id="ARBA00054560"/>
    </source>
</evidence>
<name>A0A8C6FID8_MOSMO</name>
<keyword evidence="2" id="KW-0560">Oxidoreductase</keyword>
<keyword evidence="7" id="KW-1185">Reference proteome</keyword>
<accession>A0A8C6FID8</accession>
<comment type="function">
    <text evidence="3">Probable oxidoreductase.</text>
</comment>
<evidence type="ECO:0000313" key="7">
    <source>
        <dbReference type="Proteomes" id="UP000694544"/>
    </source>
</evidence>
<proteinExistence type="inferred from homology"/>
<protein>
    <recommendedName>
        <fullName evidence="4">NADP-dependent oxidoreductase domain-containing protein 1</fullName>
    </recommendedName>
</protein>
<dbReference type="Gene3D" id="3.40.50.720">
    <property type="entry name" value="NAD(P)-binding Rossmann-like Domain"/>
    <property type="match status" value="1"/>
</dbReference>
<dbReference type="Pfam" id="PF03807">
    <property type="entry name" value="F420_oxidored"/>
    <property type="match status" value="1"/>
</dbReference>
<dbReference type="GO" id="GO:0055129">
    <property type="term" value="P:L-proline biosynthetic process"/>
    <property type="evidence" value="ECO:0007669"/>
    <property type="project" value="TreeGrafter"/>
</dbReference>
<dbReference type="FunFam" id="3.40.50.720:FF:000447">
    <property type="entry name" value="NADP dependent oxidoreductase domain containing 1"/>
    <property type="match status" value="1"/>
</dbReference>
<evidence type="ECO:0000313" key="6">
    <source>
        <dbReference type="Ensembl" id="ENSMMSP00000008437.1"/>
    </source>
</evidence>
<dbReference type="GO" id="GO:0004735">
    <property type="term" value="F:pyrroline-5-carboxylate reductase activity"/>
    <property type="evidence" value="ECO:0007669"/>
    <property type="project" value="TreeGrafter"/>
</dbReference>
<reference evidence="6" key="1">
    <citation type="submission" date="2025-08" db="UniProtKB">
        <authorList>
            <consortium name="Ensembl"/>
        </authorList>
    </citation>
    <scope>IDENTIFICATION</scope>
</reference>
<comment type="similarity">
    <text evidence="1">Belongs to the pyrroline-5-carboxylate reductase family.</text>
</comment>
<evidence type="ECO:0000256" key="4">
    <source>
        <dbReference type="ARBA" id="ARBA00072230"/>
    </source>
</evidence>
<reference evidence="6" key="2">
    <citation type="submission" date="2025-09" db="UniProtKB">
        <authorList>
            <consortium name="Ensembl"/>
        </authorList>
    </citation>
    <scope>IDENTIFICATION</scope>
</reference>
<feature type="domain" description="Pyrroline-5-carboxylate reductase catalytic N-terminal" evidence="5">
    <location>
        <begin position="78"/>
        <end position="167"/>
    </location>
</feature>
<organism evidence="6 7">
    <name type="scientific">Moschus moschiferus</name>
    <name type="common">Siberian musk deer</name>
    <name type="synonym">Moschus sibiricus</name>
    <dbReference type="NCBI Taxonomy" id="68415"/>
    <lineage>
        <taxon>Eukaryota</taxon>
        <taxon>Metazoa</taxon>
        <taxon>Chordata</taxon>
        <taxon>Craniata</taxon>
        <taxon>Vertebrata</taxon>
        <taxon>Euteleostomi</taxon>
        <taxon>Mammalia</taxon>
        <taxon>Eutheria</taxon>
        <taxon>Laurasiatheria</taxon>
        <taxon>Artiodactyla</taxon>
        <taxon>Ruminantia</taxon>
        <taxon>Pecora</taxon>
        <taxon>Moschidae</taxon>
        <taxon>Moschus</taxon>
    </lineage>
</organism>
<evidence type="ECO:0000256" key="1">
    <source>
        <dbReference type="ARBA" id="ARBA00005525"/>
    </source>
</evidence>
<dbReference type="PANTHER" id="PTHR11645:SF58">
    <property type="entry name" value="NADP-DEPENDENT OXIDOREDUCTASE DOMAIN-CONTAINING PROTEIN 1"/>
    <property type="match status" value="1"/>
</dbReference>
<evidence type="ECO:0000259" key="5">
    <source>
        <dbReference type="Pfam" id="PF03807"/>
    </source>
</evidence>
<dbReference type="Ensembl" id="ENSMMST00000009345.1">
    <property type="protein sequence ID" value="ENSMMSP00000008437.1"/>
    <property type="gene ID" value="ENSMMSG00000006507.1"/>
</dbReference>
<dbReference type="InterPro" id="IPR036291">
    <property type="entry name" value="NAD(P)-bd_dom_sf"/>
</dbReference>
<dbReference type="Proteomes" id="UP000694544">
    <property type="component" value="Unplaced"/>
</dbReference>
<dbReference type="AlphaFoldDB" id="A0A8C6FID8"/>
<gene>
    <name evidence="6" type="primary">NOXRED1</name>
</gene>
<sequence length="361" mass="40804">MDLLEDLETLKFEYGIHEKDHSWLYLLGRSHGLMTKACAHATFFCKLLHNLRKLPGTFRVPTVSHFIFWETQDDDALKVGIIGGGHLGKQLANTLLQFVPIPAENLQISTRRPETLGEEHWKLGIQCFYQNASLVGWANVVFLCCLPSQLPNICVEIQTRLRKDCIVYSFVSAIPVPRLKLLLNHTNILRPQYQCAEDLAHIWGANKEITAALQDPVILQATCPYSPAGGISLNIKWLEGLFYALLNFCTAKDVPHSQVLQHLSELFSSQHFEASKEDKASPLKFQAQDFVSEIYAKNLSQKRPFPLFDLTTVQLKETPFSQYLSKSTAFQDRFTRLYCDSFGISLTKEQGPEVSTGSPSQ</sequence>
<dbReference type="GeneTree" id="ENSGT00950000183044"/>